<evidence type="ECO:0000313" key="2">
    <source>
        <dbReference type="Proteomes" id="UP000258016"/>
    </source>
</evidence>
<protein>
    <recommendedName>
        <fullName evidence="3">GlcNAc-PI de-N-acetylase</fullName>
    </recommendedName>
</protein>
<dbReference type="PANTHER" id="PTHR12993">
    <property type="entry name" value="N-ACETYLGLUCOSAMINYL-PHOSPHATIDYLINOSITOL DE-N-ACETYLASE-RELATED"/>
    <property type="match status" value="1"/>
</dbReference>
<dbReference type="SUPFAM" id="SSF102588">
    <property type="entry name" value="LmbE-like"/>
    <property type="match status" value="1"/>
</dbReference>
<sequence>MGPGRPAVVSGLLRATSLSARPWRSLRWLVIAPHPDDETLGAGALIHQTAREKRLAGIAYLTDGSGSHPASAGRGLIITRKREAALALRRLAGEPVETLHLDWRDASPSHPGNVLFDRTCRRLVALCAAQRVDAIAVTARHEPHCDHAAAARLAYAVRDASRRPLRIAEYIVWGERPLPRGSTLLRTQPMPAGLRRRALAAHRSQIGASRGPGFRLPRAFRRMPTTDILYCTGD</sequence>
<keyword evidence="2" id="KW-1185">Reference proteome</keyword>
<dbReference type="RefSeq" id="WP_117353201.1">
    <property type="nucleotide sequence ID" value="NZ_CP020083.1"/>
</dbReference>
<dbReference type="GeneID" id="303487493"/>
<organism evidence="1 2">
    <name type="scientific">Blastomonas fulva</name>
    <dbReference type="NCBI Taxonomy" id="1550728"/>
    <lineage>
        <taxon>Bacteria</taxon>
        <taxon>Pseudomonadati</taxon>
        <taxon>Pseudomonadota</taxon>
        <taxon>Alphaproteobacteria</taxon>
        <taxon>Sphingomonadales</taxon>
        <taxon>Sphingomonadaceae</taxon>
        <taxon>Blastomonas</taxon>
    </lineage>
</organism>
<dbReference type="Gene3D" id="3.40.50.10320">
    <property type="entry name" value="LmbE-like"/>
    <property type="match status" value="1"/>
</dbReference>
<dbReference type="Pfam" id="PF02585">
    <property type="entry name" value="PIG-L"/>
    <property type="match status" value="1"/>
</dbReference>
<evidence type="ECO:0000313" key="1">
    <source>
        <dbReference type="EMBL" id="ASR53120.1"/>
    </source>
</evidence>
<reference evidence="1 2" key="1">
    <citation type="submission" date="2017-03" db="EMBL/GenBank/DDBJ databases">
        <title>Complete genome sequence of Blastomonas fulva degrading microcsystin LR.</title>
        <authorList>
            <person name="Lee H.-g."/>
            <person name="Jin L."/>
            <person name="oh H.-M."/>
        </authorList>
    </citation>
    <scope>NUCLEOTIDE SEQUENCE [LARGE SCALE GENOMIC DNA]</scope>
    <source>
        <strain evidence="1 2">T2</strain>
    </source>
</reference>
<proteinExistence type="predicted"/>
<gene>
    <name evidence="1" type="ORF">B5J99_18020</name>
</gene>
<name>A0ABM6MAR7_9SPHN</name>
<dbReference type="PANTHER" id="PTHR12993:SF29">
    <property type="entry name" value="BLR3841 PROTEIN"/>
    <property type="match status" value="1"/>
</dbReference>
<dbReference type="EMBL" id="CP020083">
    <property type="protein sequence ID" value="ASR53120.1"/>
    <property type="molecule type" value="Genomic_DNA"/>
</dbReference>
<dbReference type="Proteomes" id="UP000258016">
    <property type="component" value="Chromosome"/>
</dbReference>
<evidence type="ECO:0008006" key="3">
    <source>
        <dbReference type="Google" id="ProtNLM"/>
    </source>
</evidence>
<accession>A0ABM6MAR7</accession>
<dbReference type="InterPro" id="IPR024078">
    <property type="entry name" value="LmbE-like_dom_sf"/>
</dbReference>
<dbReference type="InterPro" id="IPR003737">
    <property type="entry name" value="GlcNAc_PI_deacetylase-related"/>
</dbReference>